<evidence type="ECO:0000313" key="2">
    <source>
        <dbReference type="Proteomes" id="UP001054252"/>
    </source>
</evidence>
<gene>
    <name evidence="1" type="ORF">SLEP1_g14940</name>
</gene>
<keyword evidence="2" id="KW-1185">Reference proteome</keyword>
<evidence type="ECO:0000313" key="1">
    <source>
        <dbReference type="EMBL" id="GKV02507.1"/>
    </source>
</evidence>
<dbReference type="Proteomes" id="UP001054252">
    <property type="component" value="Unassembled WGS sequence"/>
</dbReference>
<comment type="caution">
    <text evidence="1">The sequence shown here is derived from an EMBL/GenBank/DDBJ whole genome shotgun (WGS) entry which is preliminary data.</text>
</comment>
<proteinExistence type="predicted"/>
<dbReference type="AlphaFoldDB" id="A0AAV5IKU9"/>
<sequence length="192" mass="21432">MRDLKVDISSCQVGIQSINFTRAHLDLSSTKRDLQRFGFYIMAHEIPSHHPQLPSFPGHHSSTSWFSRSSLLSFLVFQVVTPQFPGFPSHHSSASWSSCSTSWSQVIILGFLVFQVVTPQLPGFPGRHSSASWFSKSSILSFLVFQIVTPQFLGSKSSCLTSWSQVIILSFLVFQVVTPQFPSFPGRHSLAL</sequence>
<accession>A0AAV5IKU9</accession>
<reference evidence="1 2" key="1">
    <citation type="journal article" date="2021" name="Commun. Biol.">
        <title>The genome of Shorea leprosula (Dipterocarpaceae) highlights the ecological relevance of drought in aseasonal tropical rainforests.</title>
        <authorList>
            <person name="Ng K.K.S."/>
            <person name="Kobayashi M.J."/>
            <person name="Fawcett J.A."/>
            <person name="Hatakeyama M."/>
            <person name="Paape T."/>
            <person name="Ng C.H."/>
            <person name="Ang C.C."/>
            <person name="Tnah L.H."/>
            <person name="Lee C.T."/>
            <person name="Nishiyama T."/>
            <person name="Sese J."/>
            <person name="O'Brien M.J."/>
            <person name="Copetti D."/>
            <person name="Mohd Noor M.I."/>
            <person name="Ong R.C."/>
            <person name="Putra M."/>
            <person name="Sireger I.Z."/>
            <person name="Indrioko S."/>
            <person name="Kosugi Y."/>
            <person name="Izuno A."/>
            <person name="Isagi Y."/>
            <person name="Lee S.L."/>
            <person name="Shimizu K.K."/>
        </authorList>
    </citation>
    <scope>NUCLEOTIDE SEQUENCE [LARGE SCALE GENOMIC DNA]</scope>
    <source>
        <strain evidence="1">214</strain>
    </source>
</reference>
<protein>
    <submittedName>
        <fullName evidence="1">Uncharacterized protein</fullName>
    </submittedName>
</protein>
<dbReference type="EMBL" id="BPVZ01000019">
    <property type="protein sequence ID" value="GKV02507.1"/>
    <property type="molecule type" value="Genomic_DNA"/>
</dbReference>
<name>A0AAV5IKU9_9ROSI</name>
<organism evidence="1 2">
    <name type="scientific">Rubroshorea leprosula</name>
    <dbReference type="NCBI Taxonomy" id="152421"/>
    <lineage>
        <taxon>Eukaryota</taxon>
        <taxon>Viridiplantae</taxon>
        <taxon>Streptophyta</taxon>
        <taxon>Embryophyta</taxon>
        <taxon>Tracheophyta</taxon>
        <taxon>Spermatophyta</taxon>
        <taxon>Magnoliopsida</taxon>
        <taxon>eudicotyledons</taxon>
        <taxon>Gunneridae</taxon>
        <taxon>Pentapetalae</taxon>
        <taxon>rosids</taxon>
        <taxon>malvids</taxon>
        <taxon>Malvales</taxon>
        <taxon>Dipterocarpaceae</taxon>
        <taxon>Rubroshorea</taxon>
    </lineage>
</organism>